<dbReference type="EMBL" id="BJXQ01000023">
    <property type="protein sequence ID" value="GEN04666.1"/>
    <property type="molecule type" value="Genomic_DNA"/>
</dbReference>
<evidence type="ECO:0008006" key="6">
    <source>
        <dbReference type="Google" id="ProtNLM"/>
    </source>
</evidence>
<gene>
    <name evidence="2" type="ORF">Abin_020_003</name>
    <name evidence="3" type="ORF">AIN02nite_26910</name>
</gene>
<evidence type="ECO:0000313" key="3">
    <source>
        <dbReference type="EMBL" id="GEN04666.1"/>
    </source>
</evidence>
<feature type="transmembrane region" description="Helical" evidence="1">
    <location>
        <begin position="150"/>
        <end position="172"/>
    </location>
</feature>
<dbReference type="Proteomes" id="UP000032673">
    <property type="component" value="Unassembled WGS sequence"/>
</dbReference>
<feature type="transmembrane region" description="Helical" evidence="1">
    <location>
        <begin position="344"/>
        <end position="361"/>
    </location>
</feature>
<feature type="transmembrane region" description="Helical" evidence="1">
    <location>
        <begin position="268"/>
        <end position="301"/>
    </location>
</feature>
<proteinExistence type="predicted"/>
<evidence type="ECO:0000256" key="1">
    <source>
        <dbReference type="SAM" id="Phobius"/>
    </source>
</evidence>
<name>A0A6N3T5U9_9PROT</name>
<dbReference type="RefSeq" id="WP_146867718.1">
    <property type="nucleotide sequence ID" value="NZ_BAMW01000020.1"/>
</dbReference>
<feature type="transmembrane region" description="Helical" evidence="1">
    <location>
        <begin position="12"/>
        <end position="32"/>
    </location>
</feature>
<feature type="transmembrane region" description="Helical" evidence="1">
    <location>
        <begin position="101"/>
        <end position="118"/>
    </location>
</feature>
<evidence type="ECO:0000313" key="2">
    <source>
        <dbReference type="EMBL" id="GAN63083.1"/>
    </source>
</evidence>
<sequence length="530" mass="62265">MNIKKYINSKILYIIFIVWILNVVLLMSYHAMWRDEVRNFMIAIGRTSNIHLLGNPHPFLIYKIQQIGFLITNSFHALPILSFIISLIVVFFVLFKSPFSYGLRCLIIFGYPILYEYTVMSRNYGISVLLMVFFAICFSSYRYKYIFTGVILFFLANTNIHSAIIVLVFSILWPLNSWYRHDKTWSEDSKKILINSIFGIVGFLVCYLTIYPVRYDLAAAHPIGIAGKFKIRFLKHIAVYGNKELFLNYFHNKIIATMLYDIMKVSNILSIILSVFCLFGDTVLFSTAIITLFSFFILFSVVYPGSYRHEALWVMLMVSLLWIKKKSNNKSTNNKINKIGNFSFYLLICSQFIFSIMFSYHEMILPNSRSKEFYKFLLSNESIKKSTIISSVDYILEPIPYYTGNHVFMLSLDNFDFVVPYRNIFNYNLDDLLHAAQKLAVCNESPPLILIVNDIMDSRRIAHNVMDEKSEKSTRKYMYNYWTFTVTREQRKRFLENAHEIARYPNGYLEEGFIVYQLNYNNIDSKKCNK</sequence>
<evidence type="ECO:0000313" key="5">
    <source>
        <dbReference type="Proteomes" id="UP000321104"/>
    </source>
</evidence>
<keyword evidence="1" id="KW-0472">Membrane</keyword>
<feature type="transmembrane region" description="Helical" evidence="1">
    <location>
        <begin position="124"/>
        <end position="143"/>
    </location>
</feature>
<protein>
    <recommendedName>
        <fullName evidence="6">Glycosyltransferase RgtA/B/C/D-like domain-containing protein</fullName>
    </recommendedName>
</protein>
<keyword evidence="1" id="KW-0812">Transmembrane</keyword>
<reference evidence="3 5" key="2">
    <citation type="submission" date="2019-07" db="EMBL/GenBank/DDBJ databases">
        <title>Whole genome shotgun sequence of Acetobacter indonesiensis NBRC 16471.</title>
        <authorList>
            <person name="Hosoyama A."/>
            <person name="Uohara A."/>
            <person name="Ohji S."/>
            <person name="Ichikawa N."/>
        </authorList>
    </citation>
    <scope>NUCLEOTIDE SEQUENCE [LARGE SCALE GENOMIC DNA]</scope>
    <source>
        <strain evidence="3 5">NBRC 16471</strain>
    </source>
</reference>
<feature type="transmembrane region" description="Helical" evidence="1">
    <location>
        <begin position="307"/>
        <end position="323"/>
    </location>
</feature>
<organism evidence="3 5">
    <name type="scientific">Acetobacter indonesiensis</name>
    <dbReference type="NCBI Taxonomy" id="104101"/>
    <lineage>
        <taxon>Bacteria</taxon>
        <taxon>Pseudomonadati</taxon>
        <taxon>Pseudomonadota</taxon>
        <taxon>Alphaproteobacteria</taxon>
        <taxon>Acetobacterales</taxon>
        <taxon>Acetobacteraceae</taxon>
        <taxon>Acetobacter</taxon>
    </lineage>
</organism>
<keyword evidence="4" id="KW-1185">Reference proteome</keyword>
<feature type="transmembrane region" description="Helical" evidence="1">
    <location>
        <begin position="75"/>
        <end position="94"/>
    </location>
</feature>
<accession>A0A6N3T5U9</accession>
<dbReference type="AlphaFoldDB" id="A0A6N3T5U9"/>
<evidence type="ECO:0000313" key="4">
    <source>
        <dbReference type="Proteomes" id="UP000032673"/>
    </source>
</evidence>
<keyword evidence="1" id="KW-1133">Transmembrane helix</keyword>
<feature type="transmembrane region" description="Helical" evidence="1">
    <location>
        <begin position="192"/>
        <end position="213"/>
    </location>
</feature>
<dbReference type="EMBL" id="BAMW01000020">
    <property type="protein sequence ID" value="GAN63083.1"/>
    <property type="molecule type" value="Genomic_DNA"/>
</dbReference>
<reference evidence="2 4" key="1">
    <citation type="submission" date="2012-11" db="EMBL/GenBank/DDBJ databases">
        <title>Whole genome sequence of Acetobacter indonesiensis 5H-1.</title>
        <authorList>
            <person name="Azuma Y."/>
            <person name="Higashiura N."/>
            <person name="Hirakawa H."/>
            <person name="Matsushita K."/>
        </authorList>
    </citation>
    <scope>NUCLEOTIDE SEQUENCE [LARGE SCALE GENOMIC DNA]</scope>
    <source>
        <strain evidence="2 4">5H-1</strain>
    </source>
</reference>
<dbReference type="Proteomes" id="UP000321104">
    <property type="component" value="Unassembled WGS sequence"/>
</dbReference>
<comment type="caution">
    <text evidence="3">The sequence shown here is derived from an EMBL/GenBank/DDBJ whole genome shotgun (WGS) entry which is preliminary data.</text>
</comment>